<organism evidence="11 12">
    <name type="scientific">Candidatus Merdicola faecigallinarum</name>
    <dbReference type="NCBI Taxonomy" id="2840862"/>
    <lineage>
        <taxon>Bacteria</taxon>
        <taxon>Bacillati</taxon>
        <taxon>Bacillota</taxon>
        <taxon>Clostridia</taxon>
        <taxon>Candidatus Merdicola</taxon>
    </lineage>
</organism>
<evidence type="ECO:0000256" key="3">
    <source>
        <dbReference type="ARBA" id="ARBA00022692"/>
    </source>
</evidence>
<dbReference type="InterPro" id="IPR039421">
    <property type="entry name" value="Type_1_exporter"/>
</dbReference>
<dbReference type="InterPro" id="IPR017871">
    <property type="entry name" value="ABC_transporter-like_CS"/>
</dbReference>
<evidence type="ECO:0000256" key="8">
    <source>
        <dbReference type="SAM" id="Phobius"/>
    </source>
</evidence>
<dbReference type="InterPro" id="IPR011527">
    <property type="entry name" value="ABC1_TM_dom"/>
</dbReference>
<dbReference type="GO" id="GO:0016887">
    <property type="term" value="F:ATP hydrolysis activity"/>
    <property type="evidence" value="ECO:0007669"/>
    <property type="project" value="InterPro"/>
</dbReference>
<dbReference type="FunFam" id="3.40.50.300:FF:000287">
    <property type="entry name" value="Multidrug ABC transporter ATP-binding protein"/>
    <property type="match status" value="1"/>
</dbReference>
<keyword evidence="5 11" id="KW-0067">ATP-binding</keyword>
<dbReference type="InterPro" id="IPR003593">
    <property type="entry name" value="AAA+_ATPase"/>
</dbReference>
<evidence type="ECO:0000259" key="10">
    <source>
        <dbReference type="PROSITE" id="PS50929"/>
    </source>
</evidence>
<protein>
    <submittedName>
        <fullName evidence="11">ABC transporter ATP-binding protein</fullName>
    </submittedName>
</protein>
<dbReference type="SUPFAM" id="SSF52540">
    <property type="entry name" value="P-loop containing nucleoside triphosphate hydrolases"/>
    <property type="match status" value="1"/>
</dbReference>
<accession>A0A9D1M056</accession>
<reference evidence="11" key="2">
    <citation type="journal article" date="2021" name="PeerJ">
        <title>Extensive microbial diversity within the chicken gut microbiome revealed by metagenomics and culture.</title>
        <authorList>
            <person name="Gilroy R."/>
            <person name="Ravi A."/>
            <person name="Getino M."/>
            <person name="Pursley I."/>
            <person name="Horton D.L."/>
            <person name="Alikhan N.F."/>
            <person name="Baker D."/>
            <person name="Gharbi K."/>
            <person name="Hall N."/>
            <person name="Watson M."/>
            <person name="Adriaenssens E.M."/>
            <person name="Foster-Nyarko E."/>
            <person name="Jarju S."/>
            <person name="Secka A."/>
            <person name="Antonio M."/>
            <person name="Oren A."/>
            <person name="Chaudhuri R.R."/>
            <person name="La Ragione R."/>
            <person name="Hildebrand F."/>
            <person name="Pallen M.J."/>
        </authorList>
    </citation>
    <scope>NUCLEOTIDE SEQUENCE</scope>
    <source>
        <strain evidence="11">CHK195-15760</strain>
    </source>
</reference>
<dbReference type="InterPro" id="IPR003439">
    <property type="entry name" value="ABC_transporter-like_ATP-bd"/>
</dbReference>
<dbReference type="Pfam" id="PF00664">
    <property type="entry name" value="ABC_membrane"/>
    <property type="match status" value="1"/>
</dbReference>
<feature type="domain" description="ABC transporter" evidence="9">
    <location>
        <begin position="335"/>
        <end position="568"/>
    </location>
</feature>
<dbReference type="PROSITE" id="PS00211">
    <property type="entry name" value="ABC_TRANSPORTER_1"/>
    <property type="match status" value="1"/>
</dbReference>
<dbReference type="GO" id="GO:0005524">
    <property type="term" value="F:ATP binding"/>
    <property type="evidence" value="ECO:0007669"/>
    <property type="project" value="UniProtKB-KW"/>
</dbReference>
<evidence type="ECO:0000256" key="5">
    <source>
        <dbReference type="ARBA" id="ARBA00022840"/>
    </source>
</evidence>
<dbReference type="InterPro" id="IPR036640">
    <property type="entry name" value="ABC1_TM_sf"/>
</dbReference>
<dbReference type="AlphaFoldDB" id="A0A9D1M056"/>
<comment type="subcellular location">
    <subcellularLocation>
        <location evidence="1">Cell membrane</location>
        <topology evidence="1">Multi-pass membrane protein</topology>
    </subcellularLocation>
</comment>
<feature type="domain" description="ABC transmembrane type-1" evidence="10">
    <location>
        <begin position="21"/>
        <end position="302"/>
    </location>
</feature>
<evidence type="ECO:0000256" key="1">
    <source>
        <dbReference type="ARBA" id="ARBA00004651"/>
    </source>
</evidence>
<keyword evidence="2" id="KW-0813">Transport</keyword>
<keyword evidence="7 8" id="KW-0472">Membrane</keyword>
<gene>
    <name evidence="11" type="ORF">IAB70_00785</name>
</gene>
<evidence type="ECO:0000256" key="2">
    <source>
        <dbReference type="ARBA" id="ARBA00022448"/>
    </source>
</evidence>
<evidence type="ECO:0000259" key="9">
    <source>
        <dbReference type="PROSITE" id="PS50893"/>
    </source>
</evidence>
<keyword evidence="4" id="KW-0547">Nucleotide-binding</keyword>
<evidence type="ECO:0000256" key="6">
    <source>
        <dbReference type="ARBA" id="ARBA00022989"/>
    </source>
</evidence>
<feature type="transmembrane region" description="Helical" evidence="8">
    <location>
        <begin position="145"/>
        <end position="173"/>
    </location>
</feature>
<reference evidence="11" key="1">
    <citation type="submission" date="2020-10" db="EMBL/GenBank/DDBJ databases">
        <authorList>
            <person name="Gilroy R."/>
        </authorList>
    </citation>
    <scope>NUCLEOTIDE SEQUENCE</scope>
    <source>
        <strain evidence="11">CHK195-15760</strain>
    </source>
</reference>
<comment type="caution">
    <text evidence="11">The sequence shown here is derived from an EMBL/GenBank/DDBJ whole genome shotgun (WGS) entry which is preliminary data.</text>
</comment>
<feature type="transmembrane region" description="Helical" evidence="8">
    <location>
        <begin position="18"/>
        <end position="37"/>
    </location>
</feature>
<name>A0A9D1M056_9FIRM</name>
<dbReference type="EMBL" id="DVNH01000006">
    <property type="protein sequence ID" value="HIU51153.1"/>
    <property type="molecule type" value="Genomic_DNA"/>
</dbReference>
<dbReference type="Gene3D" id="1.20.1560.10">
    <property type="entry name" value="ABC transporter type 1, transmembrane domain"/>
    <property type="match status" value="1"/>
</dbReference>
<feature type="transmembrane region" description="Helical" evidence="8">
    <location>
        <begin position="253"/>
        <end position="273"/>
    </location>
</feature>
<dbReference type="PANTHER" id="PTHR43394">
    <property type="entry name" value="ATP-DEPENDENT PERMEASE MDL1, MITOCHONDRIAL"/>
    <property type="match status" value="1"/>
</dbReference>
<dbReference type="SMART" id="SM00382">
    <property type="entry name" value="AAA"/>
    <property type="match status" value="1"/>
</dbReference>
<evidence type="ECO:0000313" key="12">
    <source>
        <dbReference type="Proteomes" id="UP000824093"/>
    </source>
</evidence>
<sequence length="573" mass="65559">MKTNIISFLSKYLFRKRFLLIILILFSFVSSLLRIFAPIYVGVTIDHILEGSWETLLTYLLILVCIYIFSFFTDSLLNYILTNFSAKMSKEIRSDLFQKLNRLPLSYLDKTQSGSIIQQFTLDTDQFITGFLQSFSKITTGISTILFSLILMLKMNFIMTLLFVIVAPIMYYISKFITQKTKKFFKQRADILSSLNGYTEQILSGQKTFQIFNYETIAEESFDKINHKFHTVSLKAYFYSSLTNPCIRFVSNLSYLSIGMIGIYLIMISKLTIGELSSFLMYITAFTRPFHEITSVISDIQSAIASAKRIATFLGETEEKNEERSLPIRSFNGYIEFKDVTFGYPGQETLISHLNLSVQKGEKIAIVGKTGSGKTTLINLLLRFYDIQQGEISIDGISIHNMPRDFLRKNIGLVLQDTKLFTGTIRENITYGKENVSQEEMEAAAKKAHADSFIQRLPNGYDTYISNVDMLSPGEIQLINIARIMLLHPPILILDEATSNIDLITEDKIQKAFHSLMDHSTSLVIAHRLSTIRNADRILVMENGKIVEEGTHDSLLKQHKKYYDLYYSQFSSQ</sequence>
<dbReference type="PANTHER" id="PTHR43394:SF1">
    <property type="entry name" value="ATP-BINDING CASSETTE SUB-FAMILY B MEMBER 10, MITOCHONDRIAL"/>
    <property type="match status" value="1"/>
</dbReference>
<dbReference type="GO" id="GO:0015421">
    <property type="term" value="F:ABC-type oligopeptide transporter activity"/>
    <property type="evidence" value="ECO:0007669"/>
    <property type="project" value="TreeGrafter"/>
</dbReference>
<dbReference type="GO" id="GO:0005886">
    <property type="term" value="C:plasma membrane"/>
    <property type="evidence" value="ECO:0007669"/>
    <property type="project" value="UniProtKB-SubCell"/>
</dbReference>
<evidence type="ECO:0000313" key="11">
    <source>
        <dbReference type="EMBL" id="HIU51153.1"/>
    </source>
</evidence>
<keyword evidence="3 8" id="KW-0812">Transmembrane</keyword>
<keyword evidence="6 8" id="KW-1133">Transmembrane helix</keyword>
<dbReference type="CDD" id="cd18547">
    <property type="entry name" value="ABC_6TM_Tm288_like"/>
    <property type="match status" value="1"/>
</dbReference>
<evidence type="ECO:0000256" key="7">
    <source>
        <dbReference type="ARBA" id="ARBA00023136"/>
    </source>
</evidence>
<feature type="transmembrane region" description="Helical" evidence="8">
    <location>
        <begin position="57"/>
        <end position="81"/>
    </location>
</feature>
<proteinExistence type="predicted"/>
<dbReference type="PROSITE" id="PS50893">
    <property type="entry name" value="ABC_TRANSPORTER_2"/>
    <property type="match status" value="1"/>
</dbReference>
<dbReference type="InterPro" id="IPR027417">
    <property type="entry name" value="P-loop_NTPase"/>
</dbReference>
<evidence type="ECO:0000256" key="4">
    <source>
        <dbReference type="ARBA" id="ARBA00022741"/>
    </source>
</evidence>
<dbReference type="Pfam" id="PF00005">
    <property type="entry name" value="ABC_tran"/>
    <property type="match status" value="1"/>
</dbReference>
<dbReference type="Gene3D" id="3.40.50.300">
    <property type="entry name" value="P-loop containing nucleotide triphosphate hydrolases"/>
    <property type="match status" value="1"/>
</dbReference>
<dbReference type="PROSITE" id="PS50929">
    <property type="entry name" value="ABC_TM1F"/>
    <property type="match status" value="1"/>
</dbReference>
<dbReference type="Proteomes" id="UP000824093">
    <property type="component" value="Unassembled WGS sequence"/>
</dbReference>
<dbReference type="SUPFAM" id="SSF90123">
    <property type="entry name" value="ABC transporter transmembrane region"/>
    <property type="match status" value="1"/>
</dbReference>